<evidence type="ECO:0000256" key="1">
    <source>
        <dbReference type="ARBA" id="ARBA00012513"/>
    </source>
</evidence>
<dbReference type="SUPFAM" id="SSF56112">
    <property type="entry name" value="Protein kinase-like (PK-like)"/>
    <property type="match status" value="1"/>
</dbReference>
<keyword evidence="3" id="KW-0547">Nucleotide-binding</keyword>
<dbReference type="Proteomes" id="UP000501753">
    <property type="component" value="Chromosome"/>
</dbReference>
<dbReference type="Pfam" id="PF00069">
    <property type="entry name" value="Pkinase"/>
    <property type="match status" value="1"/>
</dbReference>
<dbReference type="EC" id="2.7.11.1" evidence="1"/>
<protein>
    <recommendedName>
        <fullName evidence="1">non-specific serine/threonine protein kinase</fullName>
        <ecNumber evidence="1">2.7.11.1</ecNumber>
    </recommendedName>
</protein>
<dbReference type="PROSITE" id="PS50011">
    <property type="entry name" value="PROTEIN_KINASE_DOM"/>
    <property type="match status" value="1"/>
</dbReference>
<evidence type="ECO:0000313" key="11">
    <source>
        <dbReference type="Proteomes" id="UP000501753"/>
    </source>
</evidence>
<accession>A0A3S9ZMT1</accession>
<evidence type="ECO:0000256" key="3">
    <source>
        <dbReference type="ARBA" id="ARBA00022741"/>
    </source>
</evidence>
<reference evidence="9 11" key="1">
    <citation type="submission" date="2018-04" db="EMBL/GenBank/DDBJ databases">
        <title>Complete genome sequences of Streptomyces griseoviridis K61 and characterization of antagonistic properties of biological control agents.</title>
        <authorList>
            <person name="Mariita R.M."/>
            <person name="Sello J.K."/>
        </authorList>
    </citation>
    <scope>NUCLEOTIDE SEQUENCE [LARGE SCALE GENOMIC DNA]</scope>
    <source>
        <strain evidence="9 11">K61</strain>
    </source>
</reference>
<feature type="compositionally biased region" description="Pro residues" evidence="6">
    <location>
        <begin position="387"/>
        <end position="397"/>
    </location>
</feature>
<dbReference type="InterPro" id="IPR000719">
    <property type="entry name" value="Prot_kinase_dom"/>
</dbReference>
<keyword evidence="11" id="KW-1185">Reference proteome</keyword>
<dbReference type="SMART" id="SM00220">
    <property type="entry name" value="S_TKc"/>
    <property type="match status" value="1"/>
</dbReference>
<dbReference type="AlphaFoldDB" id="A0A3S9ZMT1"/>
<dbReference type="InterPro" id="IPR050660">
    <property type="entry name" value="NEK_Ser/Thr_kinase"/>
</dbReference>
<dbReference type="EMBL" id="CP034687">
    <property type="protein sequence ID" value="AZS89200.1"/>
    <property type="molecule type" value="Genomic_DNA"/>
</dbReference>
<keyword evidence="5" id="KW-0067">ATP-binding</keyword>
<gene>
    <name evidence="9" type="ORF">DDJ31_02360</name>
    <name evidence="8" type="ORF">ELQ87_36880</name>
</gene>
<proteinExistence type="predicted"/>
<sequence>MTMVKAHVFTHELVAGRYRLVDVVHRETNRVCWYGTAVEDQRPFLLTEIALPPDPEGEADPRVAARALRMSGTMGAVAPGRVATVVDAVAGDGRLWIVAEWIDGVPLSELLARQGTFEPARVARLGLDVLAVLETAHREGITHGELSPGQVYVRGDDSVLVTGFGLAGATLAPRLTAPSYASPEQARDERIGPAADLWALGAILYTMLEGRPPYRERERPEATLRGVDRLPLRTPVRAGPLGRTVLGLLRKDCRERLTRVVVRDALLRVAAEEPGPADEPGARAGAGGRCTGAGRGRRAMIGGTVLATATVAVAVLAAAHGLPGTDEAPASAATHPSARASVSGSRPEGSGGRGPAPGASASDPAPSPSPSRSSSTAPGRRPSASPSAPPSPSPTGPPAGFRVLTSPEGFSVALPQGWKALETARSGDLASRVTFGAPGDPRTLAVTYSERVGADPVAVWRDDVEPDLARSEGFRRLGDIEATTYQGRRAADMEWLSVVDGARLRTLGRGLLLGGGRGFSLRWTTPAADWDDTVNRRALATFFRTFRVTSG</sequence>
<reference evidence="8 10" key="2">
    <citation type="submission" date="2018-12" db="EMBL/GenBank/DDBJ databases">
        <title>Streptomyces griseoviridis F1-27 complete genome.</title>
        <authorList>
            <person name="Mariita R.M."/>
            <person name="Sello J.K."/>
        </authorList>
    </citation>
    <scope>NUCLEOTIDE SEQUENCE [LARGE SCALE GENOMIC DNA]</scope>
    <source>
        <strain evidence="8 10">F1-27</strain>
    </source>
</reference>
<evidence type="ECO:0000256" key="2">
    <source>
        <dbReference type="ARBA" id="ARBA00022679"/>
    </source>
</evidence>
<dbReference type="Gene3D" id="3.30.200.20">
    <property type="entry name" value="Phosphorylase Kinase, domain 1"/>
    <property type="match status" value="1"/>
</dbReference>
<dbReference type="OrthoDB" id="9762169at2"/>
<dbReference type="CDD" id="cd14014">
    <property type="entry name" value="STKc_PknB_like"/>
    <property type="match status" value="1"/>
</dbReference>
<organism evidence="8 10">
    <name type="scientific">Streptomyces griseoviridis</name>
    <dbReference type="NCBI Taxonomy" id="45398"/>
    <lineage>
        <taxon>Bacteria</taxon>
        <taxon>Bacillati</taxon>
        <taxon>Actinomycetota</taxon>
        <taxon>Actinomycetes</taxon>
        <taxon>Kitasatosporales</taxon>
        <taxon>Streptomycetaceae</taxon>
        <taxon>Streptomyces</taxon>
    </lineage>
</organism>
<evidence type="ECO:0000313" key="10">
    <source>
        <dbReference type="Proteomes" id="UP000271291"/>
    </source>
</evidence>
<dbReference type="EMBL" id="CP029078">
    <property type="protein sequence ID" value="QCN83956.1"/>
    <property type="molecule type" value="Genomic_DNA"/>
</dbReference>
<evidence type="ECO:0000256" key="5">
    <source>
        <dbReference type="ARBA" id="ARBA00022840"/>
    </source>
</evidence>
<feature type="region of interest" description="Disordered" evidence="6">
    <location>
        <begin position="325"/>
        <end position="404"/>
    </location>
</feature>
<evidence type="ECO:0000313" key="9">
    <source>
        <dbReference type="EMBL" id="QCN83956.1"/>
    </source>
</evidence>
<keyword evidence="8" id="KW-0723">Serine/threonine-protein kinase</keyword>
<evidence type="ECO:0000259" key="7">
    <source>
        <dbReference type="PROSITE" id="PS50011"/>
    </source>
</evidence>
<dbReference type="Gene3D" id="1.10.510.10">
    <property type="entry name" value="Transferase(Phosphotransferase) domain 1"/>
    <property type="match status" value="1"/>
</dbReference>
<dbReference type="KEGG" id="sgd:ELQ87_36880"/>
<keyword evidence="4 8" id="KW-0418">Kinase</keyword>
<dbReference type="GO" id="GO:0005524">
    <property type="term" value="F:ATP binding"/>
    <property type="evidence" value="ECO:0007669"/>
    <property type="project" value="UniProtKB-KW"/>
</dbReference>
<evidence type="ECO:0000313" key="8">
    <source>
        <dbReference type="EMBL" id="AZS89200.1"/>
    </source>
</evidence>
<dbReference type="GO" id="GO:0004674">
    <property type="term" value="F:protein serine/threonine kinase activity"/>
    <property type="evidence" value="ECO:0007669"/>
    <property type="project" value="UniProtKB-KW"/>
</dbReference>
<feature type="compositionally biased region" description="Low complexity" evidence="6">
    <location>
        <begin position="356"/>
        <end position="386"/>
    </location>
</feature>
<name>A0A3S9ZMT1_STRGD</name>
<dbReference type="InterPro" id="IPR011009">
    <property type="entry name" value="Kinase-like_dom_sf"/>
</dbReference>
<feature type="domain" description="Protein kinase" evidence="7">
    <location>
        <begin position="1"/>
        <end position="282"/>
    </location>
</feature>
<evidence type="ECO:0000256" key="6">
    <source>
        <dbReference type="SAM" id="MobiDB-lite"/>
    </source>
</evidence>
<dbReference type="PANTHER" id="PTHR43671">
    <property type="entry name" value="SERINE/THREONINE-PROTEIN KINASE NEK"/>
    <property type="match status" value="1"/>
</dbReference>
<dbReference type="Proteomes" id="UP000271291">
    <property type="component" value="Chromosome"/>
</dbReference>
<keyword evidence="2" id="KW-0808">Transferase</keyword>
<dbReference type="PANTHER" id="PTHR43671:SF13">
    <property type="entry name" value="SERINE_THREONINE-PROTEIN KINASE NEK2"/>
    <property type="match status" value="1"/>
</dbReference>
<dbReference type="RefSeq" id="WP_127181970.1">
    <property type="nucleotide sequence ID" value="NZ_CP029078.1"/>
</dbReference>
<evidence type="ECO:0000256" key="4">
    <source>
        <dbReference type="ARBA" id="ARBA00022777"/>
    </source>
</evidence>